<evidence type="ECO:0000313" key="2">
    <source>
        <dbReference type="EMBL" id="CAB4299266.1"/>
    </source>
</evidence>
<dbReference type="EMBL" id="CAEKDK010000002">
    <property type="protein sequence ID" value="CAB4268814.1"/>
    <property type="molecule type" value="Genomic_DNA"/>
</dbReference>
<evidence type="ECO:0000313" key="4">
    <source>
        <dbReference type="Proteomes" id="UP000507245"/>
    </source>
</evidence>
<gene>
    <name evidence="1" type="ORF">CURHAP_LOCUS13249</name>
    <name evidence="2" type="ORF">ORAREDHAP_LOCUS13130</name>
</gene>
<evidence type="ECO:0000313" key="1">
    <source>
        <dbReference type="EMBL" id="CAB4268814.1"/>
    </source>
</evidence>
<dbReference type="Proteomes" id="UP000507222">
    <property type="component" value="Unassembled WGS sequence"/>
</dbReference>
<proteinExistence type="predicted"/>
<dbReference type="Proteomes" id="UP000507245">
    <property type="component" value="Unassembled WGS sequence"/>
</dbReference>
<protein>
    <submittedName>
        <fullName evidence="2">Uncharacterized protein</fullName>
    </submittedName>
</protein>
<dbReference type="AlphaFoldDB" id="A0A6J5WC15"/>
<sequence length="142" mass="17054">MTCKWLFQWDAPMYATGELNDLIGKSGHALSNYRIGKSGHALSQLYRKLLKAFCLGQRRQIKLWRTWLRSRCRKRSKSNNRFFTCFICLIIMKHHLVDRWQKLFKLIRRINSHLRRHGKPSDQRPKRQGMSFVVVYTKMNSQ</sequence>
<keyword evidence="4" id="KW-1185">Reference proteome</keyword>
<evidence type="ECO:0000313" key="3">
    <source>
        <dbReference type="Proteomes" id="UP000507222"/>
    </source>
</evidence>
<name>A0A6J5WC15_PRUAR</name>
<accession>A0A6J5WC15</accession>
<dbReference type="EMBL" id="CAEKKB010000002">
    <property type="protein sequence ID" value="CAB4299266.1"/>
    <property type="molecule type" value="Genomic_DNA"/>
</dbReference>
<reference evidence="4" key="1">
    <citation type="journal article" date="2020" name="Genome Biol.">
        <title>Gamete binning: chromosome-level and haplotype-resolved genome assembly enabled by high-throughput single-cell sequencing of gamete genomes.</title>
        <authorList>
            <person name="Campoy J.A."/>
            <person name="Sun H."/>
            <person name="Goel M."/>
            <person name="Jiao W.-B."/>
            <person name="Folz-Donahue K."/>
            <person name="Wang N."/>
            <person name="Rubio M."/>
            <person name="Liu C."/>
            <person name="Kukat C."/>
            <person name="Ruiz D."/>
            <person name="Huettel B."/>
            <person name="Schneeberger K."/>
        </authorList>
    </citation>
    <scope>NUCLEOTIDE SEQUENCE [LARGE SCALE GENOMIC DNA]</scope>
    <source>
        <strain evidence="4">cv. Rojo Pasion</strain>
    </source>
</reference>
<organism evidence="2 4">
    <name type="scientific">Prunus armeniaca</name>
    <name type="common">Apricot</name>
    <name type="synonym">Armeniaca vulgaris</name>
    <dbReference type="NCBI Taxonomy" id="36596"/>
    <lineage>
        <taxon>Eukaryota</taxon>
        <taxon>Viridiplantae</taxon>
        <taxon>Streptophyta</taxon>
        <taxon>Embryophyta</taxon>
        <taxon>Tracheophyta</taxon>
        <taxon>Spermatophyta</taxon>
        <taxon>Magnoliopsida</taxon>
        <taxon>eudicotyledons</taxon>
        <taxon>Gunneridae</taxon>
        <taxon>Pentapetalae</taxon>
        <taxon>rosids</taxon>
        <taxon>fabids</taxon>
        <taxon>Rosales</taxon>
        <taxon>Rosaceae</taxon>
        <taxon>Amygdaloideae</taxon>
        <taxon>Amygdaleae</taxon>
        <taxon>Prunus</taxon>
    </lineage>
</organism>
<reference evidence="2 3" key="2">
    <citation type="submission" date="2020-05" db="EMBL/GenBank/DDBJ databases">
        <authorList>
            <person name="Campoy J."/>
            <person name="Schneeberger K."/>
            <person name="Spophaly S."/>
        </authorList>
    </citation>
    <scope>NUCLEOTIDE SEQUENCE [LARGE SCALE GENOMIC DNA]</scope>
    <source>
        <strain evidence="2">PruArmRojPasFocal</strain>
    </source>
</reference>